<keyword evidence="1" id="KW-0472">Membrane</keyword>
<dbReference type="Proteomes" id="UP000273982">
    <property type="component" value="Chromosome"/>
</dbReference>
<keyword evidence="1" id="KW-1133">Transmembrane helix</keyword>
<evidence type="ECO:0000256" key="1">
    <source>
        <dbReference type="SAM" id="Phobius"/>
    </source>
</evidence>
<organism evidence="2 3">
    <name type="scientific">Methylocystis rosea</name>
    <dbReference type="NCBI Taxonomy" id="173366"/>
    <lineage>
        <taxon>Bacteria</taxon>
        <taxon>Pseudomonadati</taxon>
        <taxon>Pseudomonadota</taxon>
        <taxon>Alphaproteobacteria</taxon>
        <taxon>Hyphomicrobiales</taxon>
        <taxon>Methylocystaceae</taxon>
        <taxon>Methylocystis</taxon>
    </lineage>
</organism>
<proteinExistence type="predicted"/>
<dbReference type="InterPro" id="IPR030891">
    <property type="entry name" value="HaoB_nitrify"/>
</dbReference>
<dbReference type="KEGG" id="mros:EHO51_04005"/>
<evidence type="ECO:0000313" key="2">
    <source>
        <dbReference type="EMBL" id="AZG75963.1"/>
    </source>
</evidence>
<reference evidence="2 3" key="1">
    <citation type="submission" date="2018-11" db="EMBL/GenBank/DDBJ databases">
        <title>Genome squencing of methanotrophic bacteria isolated from alkaline groundwater in Korea.</title>
        <authorList>
            <person name="Nguyen L.N."/>
        </authorList>
    </citation>
    <scope>NUCLEOTIDE SEQUENCE [LARGE SCALE GENOMIC DNA]</scope>
    <source>
        <strain evidence="2 3">GW6</strain>
    </source>
</reference>
<dbReference type="AlphaFoldDB" id="A0A3G8M1W3"/>
<gene>
    <name evidence="2" type="primary">haoB</name>
    <name evidence="2" type="ORF">EHO51_04005</name>
</gene>
<accession>A0A3G8M1W3</accession>
<feature type="transmembrane region" description="Helical" evidence="1">
    <location>
        <begin position="7"/>
        <end position="29"/>
    </location>
</feature>
<dbReference type="EMBL" id="CP034086">
    <property type="protein sequence ID" value="AZG75963.1"/>
    <property type="molecule type" value="Genomic_DNA"/>
</dbReference>
<dbReference type="RefSeq" id="WP_124737803.1">
    <property type="nucleotide sequence ID" value="NZ_CP034086.1"/>
</dbReference>
<dbReference type="NCBIfam" id="TIGR04392">
    <property type="entry name" value="haoB_nitrify"/>
    <property type="match status" value="1"/>
</dbReference>
<dbReference type="Gene3D" id="3.40.50.12610">
    <property type="match status" value="1"/>
</dbReference>
<protein>
    <submittedName>
        <fullName evidence="2">Hydroxylamine oxidation protein HaoB</fullName>
    </submittedName>
</protein>
<evidence type="ECO:0000313" key="3">
    <source>
        <dbReference type="Proteomes" id="UP000273982"/>
    </source>
</evidence>
<name>A0A3G8M1W3_9HYPH</name>
<keyword evidence="1" id="KW-0812">Transmembrane</keyword>
<sequence length="322" mass="35044">MTPRIRLIAGVALIVSGFALLGWAIYAGLNPTAPFETRLAPISADAAKDVEGFGLTPERLQQIEVSAKDERRPIATGVVARDEAGRLTPLTWRNQVTEPIFFAEVSAADAAKVLAAIREHTPQDAVVLAWWDLSRAIRLVAGRAAPLDDAEARGLLLPAAWSAAGAAERARWSAGVPTSSANSFTRFMDALLESDETRASEALKKLADGKPAYVAVRISDAWMLAAARPQQLSIAYKDFAATGVSHGLIKSAQQWMHDQKIGSGFAVEPMGGATRLHYFQRKSDGDRLIARLLPFSTSLPSPLTRFSLVYQHKGWWIYRLNE</sequence>